<evidence type="ECO:0000313" key="3">
    <source>
        <dbReference type="Proteomes" id="UP000188354"/>
    </source>
</evidence>
<keyword evidence="3" id="KW-1185">Reference proteome</keyword>
<feature type="compositionally biased region" description="Basic residues" evidence="1">
    <location>
        <begin position="52"/>
        <end position="64"/>
    </location>
</feature>
<dbReference type="AlphaFoldDB" id="A0A4P1QXK4"/>
<dbReference type="Proteomes" id="UP000188354">
    <property type="component" value="Chromosome LG15"/>
</dbReference>
<gene>
    <name evidence="2" type="ORF">TanjilG_07043</name>
</gene>
<evidence type="ECO:0000313" key="2">
    <source>
        <dbReference type="EMBL" id="OIV97291.1"/>
    </source>
</evidence>
<name>A0A4P1QXK4_LUPAN</name>
<feature type="region of interest" description="Disordered" evidence="1">
    <location>
        <begin position="18"/>
        <end position="64"/>
    </location>
</feature>
<protein>
    <submittedName>
        <fullName evidence="2">Uncharacterized protein</fullName>
    </submittedName>
</protein>
<sequence length="64" mass="7532">MQLIPNLFLKDRNFITIPSTPQNQNSKIHHQIQQKNIPKKVENPKPTPLKLTHTHLTKSHYKLN</sequence>
<accession>A0A4P1QXK4</accession>
<organism evidence="2 3">
    <name type="scientific">Lupinus angustifolius</name>
    <name type="common">Narrow-leaved blue lupine</name>
    <dbReference type="NCBI Taxonomy" id="3871"/>
    <lineage>
        <taxon>Eukaryota</taxon>
        <taxon>Viridiplantae</taxon>
        <taxon>Streptophyta</taxon>
        <taxon>Embryophyta</taxon>
        <taxon>Tracheophyta</taxon>
        <taxon>Spermatophyta</taxon>
        <taxon>Magnoliopsida</taxon>
        <taxon>eudicotyledons</taxon>
        <taxon>Gunneridae</taxon>
        <taxon>Pentapetalae</taxon>
        <taxon>rosids</taxon>
        <taxon>fabids</taxon>
        <taxon>Fabales</taxon>
        <taxon>Fabaceae</taxon>
        <taxon>Papilionoideae</taxon>
        <taxon>50 kb inversion clade</taxon>
        <taxon>genistoids sensu lato</taxon>
        <taxon>core genistoids</taxon>
        <taxon>Genisteae</taxon>
        <taxon>Lupinus</taxon>
    </lineage>
</organism>
<proteinExistence type="predicted"/>
<dbReference type="Gramene" id="OIV97291">
    <property type="protein sequence ID" value="OIV97291"/>
    <property type="gene ID" value="TanjilG_07043"/>
</dbReference>
<evidence type="ECO:0000256" key="1">
    <source>
        <dbReference type="SAM" id="MobiDB-lite"/>
    </source>
</evidence>
<dbReference type="EMBL" id="CM007375">
    <property type="protein sequence ID" value="OIV97291.1"/>
    <property type="molecule type" value="Genomic_DNA"/>
</dbReference>
<reference evidence="2 3" key="1">
    <citation type="journal article" date="2017" name="Plant Biotechnol. J.">
        <title>A comprehensive draft genome sequence for lupin (Lupinus angustifolius), an emerging health food: insights into plant-microbe interactions and legume evolution.</title>
        <authorList>
            <person name="Hane J.K."/>
            <person name="Ming Y."/>
            <person name="Kamphuis L.G."/>
            <person name="Nelson M.N."/>
            <person name="Garg G."/>
            <person name="Atkins C.A."/>
            <person name="Bayer P.E."/>
            <person name="Bravo A."/>
            <person name="Bringans S."/>
            <person name="Cannon S."/>
            <person name="Edwards D."/>
            <person name="Foley R."/>
            <person name="Gao L.L."/>
            <person name="Harrison M.J."/>
            <person name="Huang W."/>
            <person name="Hurgobin B."/>
            <person name="Li S."/>
            <person name="Liu C.W."/>
            <person name="McGrath A."/>
            <person name="Morahan G."/>
            <person name="Murray J."/>
            <person name="Weller J."/>
            <person name="Jian J."/>
            <person name="Singh K.B."/>
        </authorList>
    </citation>
    <scope>NUCLEOTIDE SEQUENCE [LARGE SCALE GENOMIC DNA]</scope>
    <source>
        <strain evidence="3">cv. Tanjil</strain>
        <tissue evidence="2">Whole plant</tissue>
    </source>
</reference>